<keyword evidence="1" id="KW-0472">Membrane</keyword>
<comment type="caution">
    <text evidence="2">The sequence shown here is derived from an EMBL/GenBank/DDBJ whole genome shotgun (WGS) entry which is preliminary data.</text>
</comment>
<proteinExistence type="predicted"/>
<keyword evidence="1" id="KW-0812">Transmembrane</keyword>
<protein>
    <submittedName>
        <fullName evidence="2">Uncharacterized protein</fullName>
    </submittedName>
</protein>
<dbReference type="Proteomes" id="UP001180020">
    <property type="component" value="Unassembled WGS sequence"/>
</dbReference>
<evidence type="ECO:0000256" key="1">
    <source>
        <dbReference type="SAM" id="Phobius"/>
    </source>
</evidence>
<keyword evidence="3" id="KW-1185">Reference proteome</keyword>
<reference evidence="2" key="2">
    <citation type="submission" date="2023-06" db="EMBL/GenBank/DDBJ databases">
        <authorList>
            <person name="Ma L."/>
            <person name="Liu K.-W."/>
            <person name="Li Z."/>
            <person name="Hsiao Y.-Y."/>
            <person name="Qi Y."/>
            <person name="Fu T."/>
            <person name="Tang G."/>
            <person name="Zhang D."/>
            <person name="Sun W.-H."/>
            <person name="Liu D.-K."/>
            <person name="Li Y."/>
            <person name="Chen G.-Z."/>
            <person name="Liu X.-D."/>
            <person name="Liao X.-Y."/>
            <person name="Jiang Y.-T."/>
            <person name="Yu X."/>
            <person name="Hao Y."/>
            <person name="Huang J."/>
            <person name="Zhao X.-W."/>
            <person name="Ke S."/>
            <person name="Chen Y.-Y."/>
            <person name="Wu W.-L."/>
            <person name="Hsu J.-L."/>
            <person name="Lin Y.-F."/>
            <person name="Huang M.-D."/>
            <person name="Li C.-Y."/>
            <person name="Huang L."/>
            <person name="Wang Z.-W."/>
            <person name="Zhao X."/>
            <person name="Zhong W.-Y."/>
            <person name="Peng D.-H."/>
            <person name="Ahmad S."/>
            <person name="Lan S."/>
            <person name="Zhang J.-S."/>
            <person name="Tsai W.-C."/>
            <person name="Van De Peer Y."/>
            <person name="Liu Z.-J."/>
        </authorList>
    </citation>
    <scope>NUCLEOTIDE SEQUENCE</scope>
    <source>
        <strain evidence="2">CP</strain>
        <tissue evidence="2">Leaves</tissue>
    </source>
</reference>
<name>A0AAV9DIC2_ACOCL</name>
<sequence>MAELWQGSPFNSETKFVGFLMLTLLMSSLCFSARARSLNMFGEVKVGFVHEMSLLGVKSLGQDSRGKGHKYKAADVLAGI</sequence>
<accession>A0AAV9DIC2</accession>
<feature type="transmembrane region" description="Helical" evidence="1">
    <location>
        <begin position="16"/>
        <end position="35"/>
    </location>
</feature>
<dbReference type="AlphaFoldDB" id="A0AAV9DIC2"/>
<dbReference type="EMBL" id="JAUJYO010000013">
    <property type="protein sequence ID" value="KAK1301017.1"/>
    <property type="molecule type" value="Genomic_DNA"/>
</dbReference>
<evidence type="ECO:0000313" key="2">
    <source>
        <dbReference type="EMBL" id="KAK1301017.1"/>
    </source>
</evidence>
<organism evidence="2 3">
    <name type="scientific">Acorus calamus</name>
    <name type="common">Sweet flag</name>
    <dbReference type="NCBI Taxonomy" id="4465"/>
    <lineage>
        <taxon>Eukaryota</taxon>
        <taxon>Viridiplantae</taxon>
        <taxon>Streptophyta</taxon>
        <taxon>Embryophyta</taxon>
        <taxon>Tracheophyta</taxon>
        <taxon>Spermatophyta</taxon>
        <taxon>Magnoliopsida</taxon>
        <taxon>Liliopsida</taxon>
        <taxon>Acoraceae</taxon>
        <taxon>Acorus</taxon>
    </lineage>
</organism>
<gene>
    <name evidence="2" type="ORF">QJS10_CPB13g00440</name>
</gene>
<reference evidence="2" key="1">
    <citation type="journal article" date="2023" name="Nat. Commun.">
        <title>Diploid and tetraploid genomes of Acorus and the evolution of monocots.</title>
        <authorList>
            <person name="Ma L."/>
            <person name="Liu K.W."/>
            <person name="Li Z."/>
            <person name="Hsiao Y.Y."/>
            <person name="Qi Y."/>
            <person name="Fu T."/>
            <person name="Tang G.D."/>
            <person name="Zhang D."/>
            <person name="Sun W.H."/>
            <person name="Liu D.K."/>
            <person name="Li Y."/>
            <person name="Chen G.Z."/>
            <person name="Liu X.D."/>
            <person name="Liao X.Y."/>
            <person name="Jiang Y.T."/>
            <person name="Yu X."/>
            <person name="Hao Y."/>
            <person name="Huang J."/>
            <person name="Zhao X.W."/>
            <person name="Ke S."/>
            <person name="Chen Y.Y."/>
            <person name="Wu W.L."/>
            <person name="Hsu J.L."/>
            <person name="Lin Y.F."/>
            <person name="Huang M.D."/>
            <person name="Li C.Y."/>
            <person name="Huang L."/>
            <person name="Wang Z.W."/>
            <person name="Zhao X."/>
            <person name="Zhong W.Y."/>
            <person name="Peng D.H."/>
            <person name="Ahmad S."/>
            <person name="Lan S."/>
            <person name="Zhang J.S."/>
            <person name="Tsai W.C."/>
            <person name="Van de Peer Y."/>
            <person name="Liu Z.J."/>
        </authorList>
    </citation>
    <scope>NUCLEOTIDE SEQUENCE</scope>
    <source>
        <strain evidence="2">CP</strain>
    </source>
</reference>
<evidence type="ECO:0000313" key="3">
    <source>
        <dbReference type="Proteomes" id="UP001180020"/>
    </source>
</evidence>
<keyword evidence="1" id="KW-1133">Transmembrane helix</keyword>